<evidence type="ECO:0000256" key="2">
    <source>
        <dbReference type="ARBA" id="ARBA00022759"/>
    </source>
</evidence>
<keyword evidence="4 5" id="KW-0694">RNA-binding</keyword>
<organism evidence="9 10">
    <name type="scientific">Candidatus Sungbacteria bacterium RIFCSPHIGHO2_02_FULL_49_20</name>
    <dbReference type="NCBI Taxonomy" id="1802272"/>
    <lineage>
        <taxon>Bacteria</taxon>
        <taxon>Candidatus Sungiibacteriota</taxon>
    </lineage>
</organism>
<keyword evidence="5" id="KW-1133">Transmembrane helix</keyword>
<dbReference type="SUPFAM" id="SSF109604">
    <property type="entry name" value="HD-domain/PDEase-like"/>
    <property type="match status" value="1"/>
</dbReference>
<sequence>MEELIRLPLAVSIGALLLLGIGAGVGYVLRQLIARQRINSLELRTEKLTEDAKAQAKEILVEAKTEAVKILEAAKDEERAREHETKRLQDRLENREGLLDKKLNDIDLREKNVEERVEKIRLVKTELDEARVKIDKEIERVSGLSKDKALEELYEKTKKDHEDTLMQRIRKLETSGLDELERRAKQILATIIQRVSTPTVSEVTTTTVPISNDEIKGKIIGREGRNIRTLERAAGVEIIVDDTPGAIVISAFDPVRRHIAKYALETLIADGRIQPARIEETVDKARSEIEKQIKSAGDAAAFEVGTFDLDPRLIALLGRLKFRTSYGQNVLVHSIEMAHISGMLAEELGGDVMIAKKGALLHDIGKAVDHEVQGTHVEIGRRILQKFGADPRIIQAMQSHHEEYPYETLESILVQVADVISAGRPGARRDTVENYLRRLQDLEAIANSFEGVEKAYAIQAGREIRIFVTPDKISDLAARELAKEIATRIEGELKYPGEIKVNVIRETRTIEYAR</sequence>
<feature type="coiled-coil region" evidence="7">
    <location>
        <begin position="38"/>
        <end position="91"/>
    </location>
</feature>
<dbReference type="InterPro" id="IPR004088">
    <property type="entry name" value="KH_dom_type_1"/>
</dbReference>
<dbReference type="Pfam" id="PF12072">
    <property type="entry name" value="RNase_Y_N"/>
    <property type="match status" value="1"/>
</dbReference>
<dbReference type="CDD" id="cd22431">
    <property type="entry name" value="KH-I_RNaseY"/>
    <property type="match status" value="1"/>
</dbReference>
<dbReference type="PANTHER" id="PTHR12826:SF15">
    <property type="entry name" value="RIBONUCLEASE Y"/>
    <property type="match status" value="1"/>
</dbReference>
<dbReference type="PROSITE" id="PS51831">
    <property type="entry name" value="HD"/>
    <property type="match status" value="1"/>
</dbReference>
<dbReference type="Gene3D" id="3.30.1370.10">
    <property type="entry name" value="K Homology domain, type 1"/>
    <property type="match status" value="1"/>
</dbReference>
<dbReference type="GO" id="GO:0006402">
    <property type="term" value="P:mRNA catabolic process"/>
    <property type="evidence" value="ECO:0007669"/>
    <property type="project" value="UniProtKB-UniRule"/>
</dbReference>
<dbReference type="SMART" id="SM00322">
    <property type="entry name" value="KH"/>
    <property type="match status" value="1"/>
</dbReference>
<dbReference type="SMART" id="SM00471">
    <property type="entry name" value="HDc"/>
    <property type="match status" value="1"/>
</dbReference>
<evidence type="ECO:0000256" key="5">
    <source>
        <dbReference type="HAMAP-Rule" id="MF_00335"/>
    </source>
</evidence>
<evidence type="ECO:0000313" key="9">
    <source>
        <dbReference type="EMBL" id="OHA01857.1"/>
    </source>
</evidence>
<dbReference type="AlphaFoldDB" id="A0A1G2KQZ4"/>
<comment type="similarity">
    <text evidence="5">Belongs to the RNase Y family.</text>
</comment>
<keyword evidence="3 5" id="KW-0378">Hydrolase</keyword>
<gene>
    <name evidence="5" type="primary">rny</name>
    <name evidence="9" type="ORF">A3C12_00805</name>
</gene>
<evidence type="ECO:0000256" key="3">
    <source>
        <dbReference type="ARBA" id="ARBA00022801"/>
    </source>
</evidence>
<dbReference type="GO" id="GO:0003723">
    <property type="term" value="F:RNA binding"/>
    <property type="evidence" value="ECO:0007669"/>
    <property type="project" value="UniProtKB-UniRule"/>
</dbReference>
<dbReference type="PANTHER" id="PTHR12826">
    <property type="entry name" value="RIBONUCLEASE Y"/>
    <property type="match status" value="1"/>
</dbReference>
<dbReference type="EMBL" id="MHQK01000017">
    <property type="protein sequence ID" value="OHA01857.1"/>
    <property type="molecule type" value="Genomic_DNA"/>
</dbReference>
<keyword evidence="1 5" id="KW-0540">Nuclease</keyword>
<dbReference type="InterPro" id="IPR017705">
    <property type="entry name" value="Ribonuclease_Y"/>
</dbReference>
<feature type="domain" description="HD" evidence="8">
    <location>
        <begin position="330"/>
        <end position="423"/>
    </location>
</feature>
<evidence type="ECO:0000256" key="4">
    <source>
        <dbReference type="ARBA" id="ARBA00022884"/>
    </source>
</evidence>
<dbReference type="GO" id="GO:0005886">
    <property type="term" value="C:plasma membrane"/>
    <property type="evidence" value="ECO:0007669"/>
    <property type="project" value="UniProtKB-SubCell"/>
</dbReference>
<dbReference type="Pfam" id="PF00013">
    <property type="entry name" value="KH_1"/>
    <property type="match status" value="1"/>
</dbReference>
<name>A0A1G2KQZ4_9BACT</name>
<evidence type="ECO:0000256" key="7">
    <source>
        <dbReference type="SAM" id="Coils"/>
    </source>
</evidence>
<comment type="function">
    <text evidence="5">Endoribonuclease that initiates mRNA decay.</text>
</comment>
<dbReference type="NCBIfam" id="TIGR03319">
    <property type="entry name" value="RNase_Y"/>
    <property type="match status" value="1"/>
</dbReference>
<evidence type="ECO:0000256" key="1">
    <source>
        <dbReference type="ARBA" id="ARBA00022722"/>
    </source>
</evidence>
<dbReference type="Proteomes" id="UP000178710">
    <property type="component" value="Unassembled WGS sequence"/>
</dbReference>
<keyword evidence="7" id="KW-0175">Coiled coil</keyword>
<dbReference type="GO" id="GO:0016787">
    <property type="term" value="F:hydrolase activity"/>
    <property type="evidence" value="ECO:0007669"/>
    <property type="project" value="UniProtKB-KW"/>
</dbReference>
<feature type="transmembrane region" description="Helical" evidence="5">
    <location>
        <begin position="7"/>
        <end position="29"/>
    </location>
</feature>
<keyword evidence="5" id="KW-1003">Cell membrane</keyword>
<accession>A0A1G2KQZ4</accession>
<dbReference type="InterPro" id="IPR022711">
    <property type="entry name" value="RNase_Y_N"/>
</dbReference>
<dbReference type="HAMAP" id="MF_00335">
    <property type="entry name" value="RNase_Y"/>
    <property type="match status" value="1"/>
</dbReference>
<proteinExistence type="inferred from homology"/>
<dbReference type="NCBIfam" id="TIGR00277">
    <property type="entry name" value="HDIG"/>
    <property type="match status" value="1"/>
</dbReference>
<keyword evidence="5" id="KW-0812">Transmembrane</keyword>
<comment type="caution">
    <text evidence="9">The sequence shown here is derived from an EMBL/GenBank/DDBJ whole genome shotgun (WGS) entry which is preliminary data.</text>
</comment>
<dbReference type="InterPro" id="IPR006675">
    <property type="entry name" value="HDIG_dom"/>
</dbReference>
<evidence type="ECO:0000259" key="8">
    <source>
        <dbReference type="PROSITE" id="PS51831"/>
    </source>
</evidence>
<keyword evidence="5" id="KW-0472">Membrane</keyword>
<dbReference type="GO" id="GO:0004521">
    <property type="term" value="F:RNA endonuclease activity"/>
    <property type="evidence" value="ECO:0007669"/>
    <property type="project" value="UniProtKB-UniRule"/>
</dbReference>
<dbReference type="Pfam" id="PF01966">
    <property type="entry name" value="HD"/>
    <property type="match status" value="1"/>
</dbReference>
<evidence type="ECO:0000313" key="10">
    <source>
        <dbReference type="Proteomes" id="UP000178710"/>
    </source>
</evidence>
<dbReference type="EC" id="3.1.-.-" evidence="5 6"/>
<dbReference type="CDD" id="cd00077">
    <property type="entry name" value="HDc"/>
    <property type="match status" value="1"/>
</dbReference>
<dbReference type="InterPro" id="IPR036612">
    <property type="entry name" value="KH_dom_type_1_sf"/>
</dbReference>
<dbReference type="InterPro" id="IPR003607">
    <property type="entry name" value="HD/PDEase_dom"/>
</dbReference>
<evidence type="ECO:0000256" key="6">
    <source>
        <dbReference type="NCBIfam" id="TIGR03319"/>
    </source>
</evidence>
<dbReference type="PROSITE" id="PS50084">
    <property type="entry name" value="KH_TYPE_1"/>
    <property type="match status" value="1"/>
</dbReference>
<dbReference type="InterPro" id="IPR006674">
    <property type="entry name" value="HD_domain"/>
</dbReference>
<dbReference type="SUPFAM" id="SSF54791">
    <property type="entry name" value="Eukaryotic type KH-domain (KH-domain type I)"/>
    <property type="match status" value="1"/>
</dbReference>
<comment type="subcellular location">
    <subcellularLocation>
        <location evidence="5">Cell membrane</location>
        <topology evidence="5">Single-pass membrane protein</topology>
    </subcellularLocation>
</comment>
<dbReference type="InterPro" id="IPR004087">
    <property type="entry name" value="KH_dom"/>
</dbReference>
<dbReference type="Gene3D" id="1.10.3210.10">
    <property type="entry name" value="Hypothetical protein af1432"/>
    <property type="match status" value="1"/>
</dbReference>
<protein>
    <recommendedName>
        <fullName evidence="5 6">Ribonuclease Y</fullName>
        <shortName evidence="5">RNase Y</shortName>
        <ecNumber evidence="5 6">3.1.-.-</ecNumber>
    </recommendedName>
</protein>
<reference evidence="9 10" key="1">
    <citation type="journal article" date="2016" name="Nat. Commun.">
        <title>Thousands of microbial genomes shed light on interconnected biogeochemical processes in an aquifer system.</title>
        <authorList>
            <person name="Anantharaman K."/>
            <person name="Brown C.T."/>
            <person name="Hug L.A."/>
            <person name="Sharon I."/>
            <person name="Castelle C.J."/>
            <person name="Probst A.J."/>
            <person name="Thomas B.C."/>
            <person name="Singh A."/>
            <person name="Wilkins M.J."/>
            <person name="Karaoz U."/>
            <person name="Brodie E.L."/>
            <person name="Williams K.H."/>
            <person name="Hubbard S.S."/>
            <person name="Banfield J.F."/>
        </authorList>
    </citation>
    <scope>NUCLEOTIDE SEQUENCE [LARGE SCALE GENOMIC DNA]</scope>
</reference>
<keyword evidence="2 5" id="KW-0255">Endonuclease</keyword>